<name>A0A7I4Z257_HAECO</name>
<evidence type="ECO:0000256" key="1">
    <source>
        <dbReference type="SAM" id="MobiDB-lite"/>
    </source>
</evidence>
<evidence type="ECO:0000313" key="3">
    <source>
        <dbReference type="WBParaSite" id="HCON_00169070-00001"/>
    </source>
</evidence>
<feature type="compositionally biased region" description="Polar residues" evidence="1">
    <location>
        <begin position="17"/>
        <end position="26"/>
    </location>
</feature>
<organism evidence="2 3">
    <name type="scientific">Haemonchus contortus</name>
    <name type="common">Barber pole worm</name>
    <dbReference type="NCBI Taxonomy" id="6289"/>
    <lineage>
        <taxon>Eukaryota</taxon>
        <taxon>Metazoa</taxon>
        <taxon>Ecdysozoa</taxon>
        <taxon>Nematoda</taxon>
        <taxon>Chromadorea</taxon>
        <taxon>Rhabditida</taxon>
        <taxon>Rhabditina</taxon>
        <taxon>Rhabditomorpha</taxon>
        <taxon>Strongyloidea</taxon>
        <taxon>Trichostrongylidae</taxon>
        <taxon>Haemonchus</taxon>
    </lineage>
</organism>
<feature type="region of interest" description="Disordered" evidence="1">
    <location>
        <begin position="1"/>
        <end position="31"/>
    </location>
</feature>
<dbReference type="InterPro" id="IPR036691">
    <property type="entry name" value="Endo/exonu/phosph_ase_sf"/>
</dbReference>
<dbReference type="SUPFAM" id="SSF56219">
    <property type="entry name" value="DNase I-like"/>
    <property type="match status" value="1"/>
</dbReference>
<dbReference type="Gene3D" id="3.60.10.10">
    <property type="entry name" value="Endonuclease/exonuclease/phosphatase"/>
    <property type="match status" value="1"/>
</dbReference>
<reference evidence="3" key="1">
    <citation type="submission" date="2020-12" db="UniProtKB">
        <authorList>
            <consortium name="WormBaseParasite"/>
        </authorList>
    </citation>
    <scope>IDENTIFICATION</scope>
    <source>
        <strain evidence="3">MHco3</strain>
    </source>
</reference>
<dbReference type="OrthoDB" id="5836246at2759"/>
<keyword evidence="2" id="KW-1185">Reference proteome</keyword>
<sequence length="113" mass="12385">MVSVPASGQVDRPADGETQSQQTCLESQKETRWKGAKAREIGEGVKLFYNGEDTKRNGVAVAVADSLKDSVSAVIRISSRIMALRIDTKKGYWTIISVYAPQAGCPVYEKDEF</sequence>
<accession>A0A7I4Z257</accession>
<dbReference type="Proteomes" id="UP000025227">
    <property type="component" value="Unplaced"/>
</dbReference>
<dbReference type="AlphaFoldDB" id="A0A7I4Z257"/>
<proteinExistence type="predicted"/>
<dbReference type="OMA" id="WESLNTH"/>
<evidence type="ECO:0000313" key="2">
    <source>
        <dbReference type="Proteomes" id="UP000025227"/>
    </source>
</evidence>
<protein>
    <submittedName>
        <fullName evidence="3">SH3 domain-containing protein</fullName>
    </submittedName>
</protein>
<dbReference type="WBParaSite" id="HCON_00169070-00001">
    <property type="protein sequence ID" value="HCON_00169070-00001"/>
    <property type="gene ID" value="HCON_00169070"/>
</dbReference>